<geneLocation type="plasmid" evidence="1 2">
    <name>pPSB1-3</name>
</geneLocation>
<dbReference type="RefSeq" id="WP_027243215.1">
    <property type="nucleotide sequence ID" value="NZ_CP012511.1"/>
</dbReference>
<keyword evidence="1" id="KW-0614">Plasmid</keyword>
<organism evidence="1 2">
    <name type="scientific">Piscirickettsia salmonis</name>
    <dbReference type="NCBI Taxonomy" id="1238"/>
    <lineage>
        <taxon>Bacteria</taxon>
        <taxon>Pseudomonadati</taxon>
        <taxon>Pseudomonadota</taxon>
        <taxon>Gammaproteobacteria</taxon>
        <taxon>Thiotrichales</taxon>
        <taxon>Piscirickettsiaceae</taxon>
        <taxon>Piscirickettsia</taxon>
    </lineage>
</organism>
<proteinExistence type="predicted"/>
<reference evidence="1 2" key="1">
    <citation type="journal article" date="2014" name="Genome Announc.">
        <title>Comparative Genome Analysis of Two Isolates of the Fish Pathogen Piscirickettsia salmonis from Different Hosts Reveals Major Differences in Virulence-Associated Secretion Systems.</title>
        <authorList>
            <person name="Bohle H."/>
            <person name="Henriquez P."/>
            <person name="Grothusen H."/>
            <person name="Navas E."/>
            <person name="Sandoval A."/>
            <person name="Bustamante F."/>
            <person name="Bustos P."/>
            <person name="Mancilla M."/>
        </authorList>
    </citation>
    <scope>NUCLEOTIDE SEQUENCE [LARGE SCALE GENOMIC DNA]</scope>
    <source>
        <strain evidence="2">B1-32597</strain>
    </source>
</reference>
<gene>
    <name evidence="1" type="ORF">KU39_3p19</name>
</gene>
<dbReference type="EMBL" id="CP012511">
    <property type="protein sequence ID" value="ALB24481.1"/>
    <property type="molecule type" value="Genomic_DNA"/>
</dbReference>
<accession>A0A1L6THY8</accession>
<sequence>MLSFYNVLEKYLIFFKKACLDPSSSFDGRESVTFNGSRVKLENIFASLQDQEIQDKFKDLKEKIKYSDNDQALELTTSFSDFLLEKTSYKFDVARIMGFFVDFDIIQKNVFELFFLEAVSFTATADLHTYFEKKIEKCLLISMEDESSNAKELLFEQFKEASNFVVNLFDHSRHTVLFQKLENAGLSDDSLCLFEALNKSNNQISSEKLSQLKQSLDAIDDIFNSREVDIFSEASNVDLLKSSYDNYRLDMKKCIISGIFSLESQEELEVKFINYEANFLESSDLGNNISGNFRSLLPDILKKINNTTDNNQESESLFFYNRLQQRNSSSPEVQHQVERS</sequence>
<evidence type="ECO:0000313" key="2">
    <source>
        <dbReference type="Proteomes" id="UP000029558"/>
    </source>
</evidence>
<dbReference type="OrthoDB" id="9891244at2"/>
<dbReference type="Proteomes" id="UP000029558">
    <property type="component" value="Plasmid pPSB1-3"/>
</dbReference>
<evidence type="ECO:0000313" key="1">
    <source>
        <dbReference type="EMBL" id="ALB24481.1"/>
    </source>
</evidence>
<protein>
    <submittedName>
        <fullName evidence="1">Uncharacterized protein</fullName>
    </submittedName>
</protein>
<name>A0A1L6THY8_PISSA</name>
<dbReference type="AlphaFoldDB" id="A0A1L6THY8"/>